<dbReference type="GeneID" id="78413277"/>
<organism evidence="2 3">
    <name type="scientific">Granulicatella adiacens ATCC 49175</name>
    <dbReference type="NCBI Taxonomy" id="638301"/>
    <lineage>
        <taxon>Bacteria</taxon>
        <taxon>Bacillati</taxon>
        <taxon>Bacillota</taxon>
        <taxon>Bacilli</taxon>
        <taxon>Lactobacillales</taxon>
        <taxon>Carnobacteriaceae</taxon>
        <taxon>Granulicatella</taxon>
    </lineage>
</organism>
<accession>C8NGY1</accession>
<name>C8NGY1_9LACT</name>
<keyword evidence="1" id="KW-0812">Transmembrane</keyword>
<dbReference type="RefSeq" id="WP_005607406.1">
    <property type="nucleotide sequence ID" value="NZ_CP102283.1"/>
</dbReference>
<dbReference type="HOGENOM" id="CLU_3290340_0_0_9"/>
<keyword evidence="3" id="KW-1185">Reference proteome</keyword>
<dbReference type="AlphaFoldDB" id="C8NGY1"/>
<dbReference type="STRING" id="638301.HMPREF0444_1176"/>
<sequence length="40" mass="4469">MDVGLPVILGGIVLAGVFIYACYWVVRLAVRHELERGNRL</sequence>
<comment type="caution">
    <text evidence="2">The sequence shown here is derived from an EMBL/GenBank/DDBJ whole genome shotgun (WGS) entry which is preliminary data.</text>
</comment>
<feature type="transmembrane region" description="Helical" evidence="1">
    <location>
        <begin position="6"/>
        <end position="26"/>
    </location>
</feature>
<dbReference type="EMBL" id="ACKZ01000020">
    <property type="protein sequence ID" value="EEW36958.1"/>
    <property type="molecule type" value="Genomic_DNA"/>
</dbReference>
<dbReference type="Proteomes" id="UP000005926">
    <property type="component" value="Unassembled WGS sequence"/>
</dbReference>
<gene>
    <name evidence="2" type="ORF">HMPREF0444_1176</name>
</gene>
<evidence type="ECO:0000313" key="2">
    <source>
        <dbReference type="EMBL" id="EEW36958.1"/>
    </source>
</evidence>
<evidence type="ECO:0000313" key="3">
    <source>
        <dbReference type="Proteomes" id="UP000005926"/>
    </source>
</evidence>
<reference evidence="2 3" key="1">
    <citation type="submission" date="2009-08" db="EMBL/GenBank/DDBJ databases">
        <authorList>
            <person name="Muzny D."/>
            <person name="Qin X."/>
            <person name="Deng J."/>
            <person name="Jiang H."/>
            <person name="Liu Y."/>
            <person name="Qu J."/>
            <person name="Song X.-Z."/>
            <person name="Zhang L."/>
            <person name="Thornton R."/>
            <person name="Coyle M."/>
            <person name="Francisco L."/>
            <person name="Jackson L."/>
            <person name="Javaid M."/>
            <person name="Korchina V."/>
            <person name="Kovar C."/>
            <person name="Mata R."/>
            <person name="Mathew T."/>
            <person name="Ngo R."/>
            <person name="Nguyen L."/>
            <person name="Nguyen N."/>
            <person name="Okwuonu G."/>
            <person name="Ongeri F."/>
            <person name="Pham C."/>
            <person name="Simmons D."/>
            <person name="Wilczek-Boney K."/>
            <person name="Hale W."/>
            <person name="Jakkamsetti A."/>
            <person name="Pham P."/>
            <person name="Ruth R."/>
            <person name="San Lucas F."/>
            <person name="Warren J."/>
            <person name="Zhang J."/>
            <person name="Zhao Z."/>
            <person name="Zhou C."/>
            <person name="Zhu D."/>
            <person name="Lee S."/>
            <person name="Bess C."/>
            <person name="Blankenburg K."/>
            <person name="Forbes L."/>
            <person name="Fu Q."/>
            <person name="Gubbala S."/>
            <person name="Hirani K."/>
            <person name="Jayaseelan J.C."/>
            <person name="Lara F."/>
            <person name="Munidasa M."/>
            <person name="Palculict T."/>
            <person name="Patil S."/>
            <person name="Pu L.-L."/>
            <person name="Saada N."/>
            <person name="Tang L."/>
            <person name="Weissenberger G."/>
            <person name="Zhu Y."/>
            <person name="Hemphill L."/>
            <person name="Shang Y."/>
            <person name="Youmans B."/>
            <person name="Ayvaz T."/>
            <person name="Ross M."/>
            <person name="Santibanez J."/>
            <person name="Aqrawi P."/>
            <person name="Gross S."/>
            <person name="Joshi V."/>
            <person name="Fowler G."/>
            <person name="Nazareth L."/>
            <person name="Reid J."/>
            <person name="Worley K."/>
            <person name="Petrosino J."/>
            <person name="Highlander S."/>
            <person name="Gibbs R."/>
        </authorList>
    </citation>
    <scope>NUCLEOTIDE SEQUENCE [LARGE SCALE GENOMIC DNA]</scope>
    <source>
        <strain evidence="2 3">ATCC 49175</strain>
    </source>
</reference>
<evidence type="ECO:0000256" key="1">
    <source>
        <dbReference type="SAM" id="Phobius"/>
    </source>
</evidence>
<keyword evidence="1" id="KW-0472">Membrane</keyword>
<keyword evidence="1" id="KW-1133">Transmembrane helix</keyword>
<proteinExistence type="predicted"/>
<protein>
    <submittedName>
        <fullName evidence="2">Uncharacterized protein</fullName>
    </submittedName>
</protein>